<keyword evidence="1" id="KW-0732">Signal</keyword>
<dbReference type="EMBL" id="CP036262">
    <property type="protein sequence ID" value="QDS92426.1"/>
    <property type="molecule type" value="Genomic_DNA"/>
</dbReference>
<feature type="chain" id="PRO_5021840991" description="Outer membrane protein beta-barrel domain-containing protein" evidence="1">
    <location>
        <begin position="23"/>
        <end position="282"/>
    </location>
</feature>
<protein>
    <recommendedName>
        <fullName evidence="4">Outer membrane protein beta-barrel domain-containing protein</fullName>
    </recommendedName>
</protein>
<dbReference type="Proteomes" id="UP000320672">
    <property type="component" value="Chromosome"/>
</dbReference>
<dbReference type="OrthoDB" id="247612at2"/>
<evidence type="ECO:0000313" key="2">
    <source>
        <dbReference type="EMBL" id="QDS92426.1"/>
    </source>
</evidence>
<evidence type="ECO:0000256" key="1">
    <source>
        <dbReference type="SAM" id="SignalP"/>
    </source>
</evidence>
<dbReference type="AlphaFoldDB" id="A0A517MC11"/>
<accession>A0A517MC11</accession>
<dbReference type="RefSeq" id="WP_145350680.1">
    <property type="nucleotide sequence ID" value="NZ_CP036262.1"/>
</dbReference>
<feature type="signal peptide" evidence="1">
    <location>
        <begin position="1"/>
        <end position="22"/>
    </location>
</feature>
<dbReference type="KEGG" id="rml:FF011L_11690"/>
<proteinExistence type="predicted"/>
<organism evidence="2 3">
    <name type="scientific">Roseimaritima multifibrata</name>
    <dbReference type="NCBI Taxonomy" id="1930274"/>
    <lineage>
        <taxon>Bacteria</taxon>
        <taxon>Pseudomonadati</taxon>
        <taxon>Planctomycetota</taxon>
        <taxon>Planctomycetia</taxon>
        <taxon>Pirellulales</taxon>
        <taxon>Pirellulaceae</taxon>
        <taxon>Roseimaritima</taxon>
    </lineage>
</organism>
<sequence precursor="true">MKKLFFSTILSIGMLCGVAAQADETTQPVSFKEALNAVDEPIQLVNHADYDVCEGHCRPHRSGDWSATFELPLLSLYANHGAGGGGGRWFDDFDTQAGFRLQAGYEGAHGLGLRGRFFKYDTDGGAPNEYFDVRMYDIEGTSRLKLHNWNFLGSGGIRWGSIDFTDENASGARSLDGVGFTLNGEARRSISNRLGFYAGARYSALYGKMNAPANSIDNSVVPITEMRLGLDYSRNLGRGVKMVAAVGFEHQQYSSLSVVPGIDPEDVDVALAGPVFSLTLLR</sequence>
<reference evidence="2 3" key="1">
    <citation type="submission" date="2019-02" db="EMBL/GenBank/DDBJ databases">
        <title>Deep-cultivation of Planctomycetes and their phenomic and genomic characterization uncovers novel biology.</title>
        <authorList>
            <person name="Wiegand S."/>
            <person name="Jogler M."/>
            <person name="Boedeker C."/>
            <person name="Pinto D."/>
            <person name="Vollmers J."/>
            <person name="Rivas-Marin E."/>
            <person name="Kohn T."/>
            <person name="Peeters S.H."/>
            <person name="Heuer A."/>
            <person name="Rast P."/>
            <person name="Oberbeckmann S."/>
            <person name="Bunk B."/>
            <person name="Jeske O."/>
            <person name="Meyerdierks A."/>
            <person name="Storesund J.E."/>
            <person name="Kallscheuer N."/>
            <person name="Luecker S."/>
            <person name="Lage O.M."/>
            <person name="Pohl T."/>
            <person name="Merkel B.J."/>
            <person name="Hornburger P."/>
            <person name="Mueller R.-W."/>
            <person name="Bruemmer F."/>
            <person name="Labrenz M."/>
            <person name="Spormann A.M."/>
            <person name="Op den Camp H."/>
            <person name="Overmann J."/>
            <person name="Amann R."/>
            <person name="Jetten M.S.M."/>
            <person name="Mascher T."/>
            <person name="Medema M.H."/>
            <person name="Devos D.P."/>
            <person name="Kaster A.-K."/>
            <person name="Ovreas L."/>
            <person name="Rohde M."/>
            <person name="Galperin M.Y."/>
            <person name="Jogler C."/>
        </authorList>
    </citation>
    <scope>NUCLEOTIDE SEQUENCE [LARGE SCALE GENOMIC DNA]</scope>
    <source>
        <strain evidence="2 3">FF011L</strain>
    </source>
</reference>
<evidence type="ECO:0008006" key="4">
    <source>
        <dbReference type="Google" id="ProtNLM"/>
    </source>
</evidence>
<keyword evidence="3" id="KW-1185">Reference proteome</keyword>
<evidence type="ECO:0000313" key="3">
    <source>
        <dbReference type="Proteomes" id="UP000320672"/>
    </source>
</evidence>
<name>A0A517MC11_9BACT</name>
<gene>
    <name evidence="2" type="ORF">FF011L_11690</name>
</gene>